<feature type="compositionally biased region" description="Low complexity" evidence="10">
    <location>
        <begin position="154"/>
        <end position="168"/>
    </location>
</feature>
<evidence type="ECO:0000256" key="9">
    <source>
        <dbReference type="PROSITE-ProRule" id="PRU01356"/>
    </source>
</evidence>
<name>A0AAV9NSW8_9EURO</name>
<dbReference type="RefSeq" id="XP_064712703.1">
    <property type="nucleotide sequence ID" value="XM_064844843.1"/>
</dbReference>
<dbReference type="GO" id="GO:0005576">
    <property type="term" value="C:extracellular region"/>
    <property type="evidence" value="ECO:0007669"/>
    <property type="project" value="UniProtKB-SubCell"/>
</dbReference>
<keyword evidence="7" id="KW-1015">Disulfide bond</keyword>
<evidence type="ECO:0000256" key="8">
    <source>
        <dbReference type="ARBA" id="ARBA00023288"/>
    </source>
</evidence>
<dbReference type="GO" id="GO:0098552">
    <property type="term" value="C:side of membrane"/>
    <property type="evidence" value="ECO:0007669"/>
    <property type="project" value="UniProtKB-KW"/>
</dbReference>
<dbReference type="GeneID" id="89969439"/>
<keyword evidence="15" id="KW-1185">Reference proteome</keyword>
<reference evidence="14 15" key="1">
    <citation type="submission" date="2023-08" db="EMBL/GenBank/DDBJ databases">
        <title>Black Yeasts Isolated from many extreme environments.</title>
        <authorList>
            <person name="Coleine C."/>
            <person name="Stajich J.E."/>
            <person name="Selbmann L."/>
        </authorList>
    </citation>
    <scope>NUCLEOTIDE SEQUENCE [LARGE SCALE GENOMIC DNA]</scope>
    <source>
        <strain evidence="14 15">CCFEE 5792</strain>
    </source>
</reference>
<comment type="caution">
    <text evidence="9">Lacks conserved residue(s) required for the propagation of feature annotation.</text>
</comment>
<evidence type="ECO:0000256" key="5">
    <source>
        <dbReference type="ARBA" id="ARBA00022622"/>
    </source>
</evidence>
<evidence type="ECO:0000256" key="6">
    <source>
        <dbReference type="ARBA" id="ARBA00022729"/>
    </source>
</evidence>
<protein>
    <recommendedName>
        <fullName evidence="13">CFEM domain-containing protein</fullName>
    </recommendedName>
</protein>
<sequence length="248" mass="25957">MPPNLQPFFHLTFAILTTIISAATVTLTNLPAYQSQRSCATQCFYSGFSSGGGPDRLANQLDCSVDPIENDCFCRADLQDDADALIQSCVYDLCSRNTIDVSSAVSIYDSYCTAAGFERAVETTSVGGAGGGSSGTGSPTSNGAYQTNPPPPSSTTASSSSSSSNDKSTPFLSTSELVGIIVGVCGFIATSIGVWFSYRMMKNKRAAAHGPPSYMAASASQAQGHHLPMGPVAYKYPLASQNSYHGFR</sequence>
<dbReference type="InterPro" id="IPR008427">
    <property type="entry name" value="Extracellular_membr_CFEM_dom"/>
</dbReference>
<evidence type="ECO:0000259" key="13">
    <source>
        <dbReference type="PROSITE" id="PS52012"/>
    </source>
</evidence>
<keyword evidence="11" id="KW-0812">Transmembrane</keyword>
<evidence type="ECO:0000256" key="3">
    <source>
        <dbReference type="ARBA" id="ARBA00010031"/>
    </source>
</evidence>
<keyword evidence="4" id="KW-0964">Secreted</keyword>
<evidence type="ECO:0000256" key="4">
    <source>
        <dbReference type="ARBA" id="ARBA00022525"/>
    </source>
</evidence>
<feature type="domain" description="CFEM" evidence="13">
    <location>
        <begin position="11"/>
        <end position="142"/>
    </location>
</feature>
<keyword evidence="5" id="KW-0325">Glycoprotein</keyword>
<feature type="chain" id="PRO_5043530168" description="CFEM domain-containing protein" evidence="12">
    <location>
        <begin position="23"/>
        <end position="248"/>
    </location>
</feature>
<feature type="signal peptide" evidence="12">
    <location>
        <begin position="1"/>
        <end position="22"/>
    </location>
</feature>
<feature type="region of interest" description="Disordered" evidence="10">
    <location>
        <begin position="126"/>
        <end position="168"/>
    </location>
</feature>
<evidence type="ECO:0000256" key="11">
    <source>
        <dbReference type="SAM" id="Phobius"/>
    </source>
</evidence>
<evidence type="ECO:0000313" key="15">
    <source>
        <dbReference type="Proteomes" id="UP001358417"/>
    </source>
</evidence>
<keyword evidence="5" id="KW-0336">GPI-anchor</keyword>
<comment type="similarity">
    <text evidence="3">Belongs to the RBT5 family.</text>
</comment>
<gene>
    <name evidence="14" type="ORF">LTR84_001217</name>
</gene>
<organism evidence="14 15">
    <name type="scientific">Exophiala bonariae</name>
    <dbReference type="NCBI Taxonomy" id="1690606"/>
    <lineage>
        <taxon>Eukaryota</taxon>
        <taxon>Fungi</taxon>
        <taxon>Dikarya</taxon>
        <taxon>Ascomycota</taxon>
        <taxon>Pezizomycotina</taxon>
        <taxon>Eurotiomycetes</taxon>
        <taxon>Chaetothyriomycetidae</taxon>
        <taxon>Chaetothyriales</taxon>
        <taxon>Herpotrichiellaceae</taxon>
        <taxon>Exophiala</taxon>
    </lineage>
</organism>
<evidence type="ECO:0000256" key="12">
    <source>
        <dbReference type="SAM" id="SignalP"/>
    </source>
</evidence>
<evidence type="ECO:0000313" key="14">
    <source>
        <dbReference type="EMBL" id="KAK5065379.1"/>
    </source>
</evidence>
<dbReference type="PROSITE" id="PS52012">
    <property type="entry name" value="CFEM"/>
    <property type="match status" value="1"/>
</dbReference>
<evidence type="ECO:0000256" key="10">
    <source>
        <dbReference type="SAM" id="MobiDB-lite"/>
    </source>
</evidence>
<evidence type="ECO:0000256" key="1">
    <source>
        <dbReference type="ARBA" id="ARBA00004589"/>
    </source>
</evidence>
<keyword evidence="6 12" id="KW-0732">Signal</keyword>
<keyword evidence="11" id="KW-0472">Membrane</keyword>
<feature type="transmembrane region" description="Helical" evidence="11">
    <location>
        <begin position="177"/>
        <end position="198"/>
    </location>
</feature>
<accession>A0AAV9NSW8</accession>
<keyword evidence="11" id="KW-1133">Transmembrane helix</keyword>
<proteinExistence type="inferred from homology"/>
<dbReference type="EMBL" id="JAVRRD010000001">
    <property type="protein sequence ID" value="KAK5065379.1"/>
    <property type="molecule type" value="Genomic_DNA"/>
</dbReference>
<dbReference type="AlphaFoldDB" id="A0AAV9NSW8"/>
<comment type="caution">
    <text evidence="14">The sequence shown here is derived from an EMBL/GenBank/DDBJ whole genome shotgun (WGS) entry which is preliminary data.</text>
</comment>
<evidence type="ECO:0000256" key="2">
    <source>
        <dbReference type="ARBA" id="ARBA00004613"/>
    </source>
</evidence>
<comment type="subcellular location">
    <subcellularLocation>
        <location evidence="1">Membrane</location>
        <topology evidence="1">Lipid-anchor</topology>
        <topology evidence="1">GPI-anchor</topology>
    </subcellularLocation>
    <subcellularLocation>
        <location evidence="2">Secreted</location>
    </subcellularLocation>
</comment>
<evidence type="ECO:0000256" key="7">
    <source>
        <dbReference type="ARBA" id="ARBA00023157"/>
    </source>
</evidence>
<keyword evidence="8" id="KW-0449">Lipoprotein</keyword>
<dbReference type="Proteomes" id="UP001358417">
    <property type="component" value="Unassembled WGS sequence"/>
</dbReference>